<dbReference type="InterPro" id="IPR050410">
    <property type="entry name" value="CCR4/nocturin_mRNA_transcr"/>
</dbReference>
<keyword evidence="17" id="KW-0804">Transcription</keyword>
<dbReference type="GO" id="GO:0003723">
    <property type="term" value="F:RNA binding"/>
    <property type="evidence" value="ECO:0007669"/>
    <property type="project" value="UniProtKB-KW"/>
</dbReference>
<evidence type="ECO:0000256" key="12">
    <source>
        <dbReference type="ARBA" id="ARBA00022801"/>
    </source>
</evidence>
<name>A0A0B7MZ74_9FUNG</name>
<evidence type="ECO:0000256" key="14">
    <source>
        <dbReference type="ARBA" id="ARBA00022842"/>
    </source>
</evidence>
<keyword evidence="27" id="KW-1185">Reference proteome</keyword>
<evidence type="ECO:0000256" key="3">
    <source>
        <dbReference type="ARBA" id="ARBA00004123"/>
    </source>
</evidence>
<evidence type="ECO:0000256" key="13">
    <source>
        <dbReference type="ARBA" id="ARBA00022839"/>
    </source>
</evidence>
<dbReference type="GO" id="GO:0004535">
    <property type="term" value="F:poly(A)-specific ribonuclease activity"/>
    <property type="evidence" value="ECO:0007669"/>
    <property type="project" value="UniProtKB-EC"/>
</dbReference>
<evidence type="ECO:0000256" key="17">
    <source>
        <dbReference type="ARBA" id="ARBA00023163"/>
    </source>
</evidence>
<keyword evidence="14" id="KW-0460">Magnesium</keyword>
<keyword evidence="13" id="KW-0269">Exonuclease</keyword>
<organism evidence="26 27">
    <name type="scientific">Parasitella parasitica</name>
    <dbReference type="NCBI Taxonomy" id="35722"/>
    <lineage>
        <taxon>Eukaryota</taxon>
        <taxon>Fungi</taxon>
        <taxon>Fungi incertae sedis</taxon>
        <taxon>Mucoromycota</taxon>
        <taxon>Mucoromycotina</taxon>
        <taxon>Mucoromycetes</taxon>
        <taxon>Mucorales</taxon>
        <taxon>Mucorineae</taxon>
        <taxon>Mucoraceae</taxon>
        <taxon>Parasitella</taxon>
    </lineage>
</organism>
<comment type="function">
    <text evidence="23">Acts as a catalytic component of the CCR4-NOT core complex, which in the nucleus seems to be a general transcription factor, and in the cytoplasm the major mRNA deadenylase involved in mRNA turnover. Ccr4 has 3'-5' RNase activity with a strong preference for polyadenylated substrates and also low exonuclease activity towards single-stranded DNA.</text>
</comment>
<evidence type="ECO:0000256" key="16">
    <source>
        <dbReference type="ARBA" id="ARBA00023015"/>
    </source>
</evidence>
<dbReference type="SUPFAM" id="SSF56219">
    <property type="entry name" value="DNase I-like"/>
    <property type="match status" value="1"/>
</dbReference>
<evidence type="ECO:0000256" key="5">
    <source>
        <dbReference type="ARBA" id="ARBA00010774"/>
    </source>
</evidence>
<keyword evidence="7" id="KW-0963">Cytoplasm</keyword>
<sequence length="671" mass="75373">MSFDKEKEPTMNGAGYPPLQGHLQQQQQFYTTGTSSQNNSGASSPSVYHTMPLYASNGFSRFPQQQQTQSQLQPQQPQQQQQQQAKQVNTIIPDSSSSVHVNRQLTYAQNSRQSSSPHHHARTAAAMARSTPVASAVTITDPNNPNKIFNRIDNINTSSSNSNEKQSWTTLDIGGMGLKQISPTLCSYKFLTVLYMNHNNLTSLTGEIAKLVNLRTLDCSGNKLSTLPPELGMLVNLRDLLLFDNNITTLPNELGMLYQLEMLGLEGNPIRADIKNILMKEGTQAVIMSLRENAPVGMPPPHREWITIENDISENDQDKFTVLCYNILCQKYATSQAYGYTPSWALSWDYRKELIISEVLGYNADIACLQEIAMKQYEGTLGDTFKERGDYDGVFFPKTRAKTMAPNERREVDGCAIFYKASKYNLIEHHVLEYNQKALQRPDFKQSDDIYNRVMTKDNIAVMIVLENKETLARILIVNSHIFWDPQFADVKLVQVGMMMDEIENFAGKYLSPPSGSKGPKYESTNTLPTIICGDFNSVPESGVYELLSKGAIPKEHPEFGNHSYGSFTSEGISHKLSLKSSYSQLGELDVTNYTPGYKGTLDYIWYTSNTLDIISLLGGVSQEYLDKVVGFPNPHFPSDHIPLMAEVRIKSPRREKLEEPNFGFSSSFKR</sequence>
<keyword evidence="9" id="KW-0540">Nuclease</keyword>
<feature type="compositionally biased region" description="Low complexity" evidence="24">
    <location>
        <begin position="63"/>
        <end position="84"/>
    </location>
</feature>
<dbReference type="InterPro" id="IPR032675">
    <property type="entry name" value="LRR_dom_sf"/>
</dbReference>
<evidence type="ECO:0000256" key="24">
    <source>
        <dbReference type="SAM" id="MobiDB-lite"/>
    </source>
</evidence>
<evidence type="ECO:0000256" key="18">
    <source>
        <dbReference type="ARBA" id="ARBA00023242"/>
    </source>
</evidence>
<keyword evidence="8" id="KW-0433">Leucine-rich repeat</keyword>
<dbReference type="CDD" id="cd09097">
    <property type="entry name" value="Deadenylase_CCR4"/>
    <property type="match status" value="1"/>
</dbReference>
<dbReference type="STRING" id="35722.A0A0B7MZ74"/>
<dbReference type="InterPro" id="IPR025875">
    <property type="entry name" value="Leu-rich_rpt_4"/>
</dbReference>
<dbReference type="InterPro" id="IPR036691">
    <property type="entry name" value="Endo/exonu/phosph_ase_sf"/>
</dbReference>
<keyword evidence="10" id="KW-0479">Metal-binding</keyword>
<reference evidence="26 27" key="1">
    <citation type="submission" date="2014-09" db="EMBL/GenBank/DDBJ databases">
        <authorList>
            <person name="Ellenberger Sabrina"/>
        </authorList>
    </citation>
    <scope>NUCLEOTIDE SEQUENCE [LARGE SCALE GENOMIC DNA]</scope>
    <source>
        <strain evidence="26 27">CBS 412.66</strain>
    </source>
</reference>
<dbReference type="SUPFAM" id="SSF52058">
    <property type="entry name" value="L domain-like"/>
    <property type="match status" value="1"/>
</dbReference>
<dbReference type="PANTHER" id="PTHR12121:SF100">
    <property type="entry name" value="POLY(A)-SPECIFIC RIBONUCLEASE"/>
    <property type="match status" value="1"/>
</dbReference>
<feature type="compositionally biased region" description="Polar residues" evidence="24">
    <location>
        <begin position="85"/>
        <end position="116"/>
    </location>
</feature>
<comment type="catalytic activity">
    <reaction evidence="1">
        <text>Exonucleolytic cleavage of poly(A) to 5'-AMP.</text>
        <dbReference type="EC" id="3.1.13.4"/>
    </reaction>
</comment>
<dbReference type="PANTHER" id="PTHR12121">
    <property type="entry name" value="CARBON CATABOLITE REPRESSOR PROTEIN 4"/>
    <property type="match status" value="1"/>
</dbReference>
<feature type="compositionally biased region" description="Polar residues" evidence="24">
    <location>
        <begin position="137"/>
        <end position="147"/>
    </location>
</feature>
<gene>
    <name evidence="26" type="primary">PARPA_05171.1 scaffold 16505</name>
</gene>
<dbReference type="InterPro" id="IPR005135">
    <property type="entry name" value="Endo/exonuclease/phosphatase"/>
</dbReference>
<protein>
    <recommendedName>
        <fullName evidence="19">CCR4-Not complex 3'-5'-exoribonuclease subunit Ccr4</fullName>
        <ecNumber evidence="6">3.1.13.4</ecNumber>
    </recommendedName>
    <alternativeName>
        <fullName evidence="20">Carbon catabolite repressor protein 4</fullName>
    </alternativeName>
    <alternativeName>
        <fullName evidence="21">Cytoplasmic deadenylase</fullName>
    </alternativeName>
    <alternativeName>
        <fullName evidence="22">Glucose-repressible alcohol dehydrogenase transcriptional effector</fullName>
    </alternativeName>
</protein>
<keyword evidence="18" id="KW-0539">Nucleus</keyword>
<evidence type="ECO:0000256" key="8">
    <source>
        <dbReference type="ARBA" id="ARBA00022614"/>
    </source>
</evidence>
<evidence type="ECO:0000256" key="2">
    <source>
        <dbReference type="ARBA" id="ARBA00001946"/>
    </source>
</evidence>
<dbReference type="GO" id="GO:0046872">
    <property type="term" value="F:metal ion binding"/>
    <property type="evidence" value="ECO:0007669"/>
    <property type="project" value="UniProtKB-KW"/>
</dbReference>
<dbReference type="EMBL" id="LN726018">
    <property type="protein sequence ID" value="CEP11346.1"/>
    <property type="molecule type" value="Genomic_DNA"/>
</dbReference>
<dbReference type="PROSITE" id="PS51450">
    <property type="entry name" value="LRR"/>
    <property type="match status" value="2"/>
</dbReference>
<evidence type="ECO:0000256" key="9">
    <source>
        <dbReference type="ARBA" id="ARBA00022722"/>
    </source>
</evidence>
<evidence type="ECO:0000313" key="26">
    <source>
        <dbReference type="EMBL" id="CEP11346.1"/>
    </source>
</evidence>
<proteinExistence type="inferred from homology"/>
<dbReference type="Pfam" id="PF03372">
    <property type="entry name" value="Exo_endo_phos"/>
    <property type="match status" value="2"/>
</dbReference>
<comment type="similarity">
    <text evidence="5">Belongs to the CCR4/nocturin family.</text>
</comment>
<evidence type="ECO:0000256" key="15">
    <source>
        <dbReference type="ARBA" id="ARBA00022884"/>
    </source>
</evidence>
<evidence type="ECO:0000256" key="7">
    <source>
        <dbReference type="ARBA" id="ARBA00022490"/>
    </source>
</evidence>
<accession>A0A0B7MZ74</accession>
<evidence type="ECO:0000256" key="23">
    <source>
        <dbReference type="ARBA" id="ARBA00045495"/>
    </source>
</evidence>
<evidence type="ECO:0000256" key="22">
    <source>
        <dbReference type="ARBA" id="ARBA00033317"/>
    </source>
</evidence>
<dbReference type="InterPro" id="IPR001611">
    <property type="entry name" value="Leu-rich_rpt"/>
</dbReference>
<dbReference type="FunFam" id="3.60.10.10:FF:000037">
    <property type="entry name" value="Glucose-repressible alcohol dehydrogenase transcriptional effector"/>
    <property type="match status" value="1"/>
</dbReference>
<evidence type="ECO:0000256" key="10">
    <source>
        <dbReference type="ARBA" id="ARBA00022723"/>
    </source>
</evidence>
<evidence type="ECO:0000256" key="11">
    <source>
        <dbReference type="ARBA" id="ARBA00022737"/>
    </source>
</evidence>
<comment type="cofactor">
    <cofactor evidence="2">
        <name>Mg(2+)</name>
        <dbReference type="ChEBI" id="CHEBI:18420"/>
    </cofactor>
</comment>
<keyword evidence="12" id="KW-0378">Hydrolase</keyword>
<evidence type="ECO:0000259" key="25">
    <source>
        <dbReference type="Pfam" id="PF03372"/>
    </source>
</evidence>
<evidence type="ECO:0000256" key="1">
    <source>
        <dbReference type="ARBA" id="ARBA00001663"/>
    </source>
</evidence>
<feature type="domain" description="Endonuclease/exonuclease/phosphatase" evidence="25">
    <location>
        <begin position="325"/>
        <end position="440"/>
    </location>
</feature>
<keyword evidence="11" id="KW-0677">Repeat</keyword>
<dbReference type="Gene3D" id="3.60.10.10">
    <property type="entry name" value="Endonuclease/exonuclease/phosphatase"/>
    <property type="match status" value="1"/>
</dbReference>
<dbReference type="InterPro" id="IPR003591">
    <property type="entry name" value="Leu-rich_rpt_typical-subtyp"/>
</dbReference>
<dbReference type="Pfam" id="PF12799">
    <property type="entry name" value="LRR_4"/>
    <property type="match status" value="1"/>
</dbReference>
<feature type="domain" description="Endonuclease/exonuclease/phosphatase" evidence="25">
    <location>
        <begin position="526"/>
        <end position="641"/>
    </location>
</feature>
<evidence type="ECO:0000313" key="27">
    <source>
        <dbReference type="Proteomes" id="UP000054107"/>
    </source>
</evidence>
<dbReference type="Proteomes" id="UP000054107">
    <property type="component" value="Unassembled WGS sequence"/>
</dbReference>
<dbReference type="GO" id="GO:0005634">
    <property type="term" value="C:nucleus"/>
    <property type="evidence" value="ECO:0007669"/>
    <property type="project" value="UniProtKB-SubCell"/>
</dbReference>
<evidence type="ECO:0000256" key="4">
    <source>
        <dbReference type="ARBA" id="ARBA00004496"/>
    </source>
</evidence>
<dbReference type="AlphaFoldDB" id="A0A0B7MZ74"/>
<dbReference type="FunFam" id="3.80.10.10:FF:000447">
    <property type="entry name" value="Glucose-repressible alcohol dehydrogenase transcriptional effector"/>
    <property type="match status" value="1"/>
</dbReference>
<feature type="compositionally biased region" description="Low complexity" evidence="24">
    <location>
        <begin position="154"/>
        <end position="163"/>
    </location>
</feature>
<keyword evidence="16" id="KW-0805">Transcription regulation</keyword>
<dbReference type="GO" id="GO:0005737">
    <property type="term" value="C:cytoplasm"/>
    <property type="evidence" value="ECO:0007669"/>
    <property type="project" value="UniProtKB-SubCell"/>
</dbReference>
<keyword evidence="15" id="KW-0694">RNA-binding</keyword>
<comment type="subcellular location">
    <subcellularLocation>
        <location evidence="4">Cytoplasm</location>
    </subcellularLocation>
    <subcellularLocation>
        <location evidence="3">Nucleus</location>
    </subcellularLocation>
</comment>
<evidence type="ECO:0000256" key="20">
    <source>
        <dbReference type="ARBA" id="ARBA00030493"/>
    </source>
</evidence>
<dbReference type="SMART" id="SM00369">
    <property type="entry name" value="LRR_TYP"/>
    <property type="match status" value="2"/>
</dbReference>
<evidence type="ECO:0000256" key="21">
    <source>
        <dbReference type="ARBA" id="ARBA00031469"/>
    </source>
</evidence>
<dbReference type="EC" id="3.1.13.4" evidence="6"/>
<feature type="region of interest" description="Disordered" evidence="24">
    <location>
        <begin position="1"/>
        <end position="166"/>
    </location>
</feature>
<dbReference type="Gene3D" id="3.80.10.10">
    <property type="entry name" value="Ribonuclease Inhibitor"/>
    <property type="match status" value="1"/>
</dbReference>
<dbReference type="OrthoDB" id="428734at2759"/>
<evidence type="ECO:0000256" key="19">
    <source>
        <dbReference type="ARBA" id="ARBA00023475"/>
    </source>
</evidence>
<evidence type="ECO:0000256" key="6">
    <source>
        <dbReference type="ARBA" id="ARBA00012161"/>
    </source>
</evidence>
<feature type="compositionally biased region" description="Low complexity" evidence="24">
    <location>
        <begin position="24"/>
        <end position="46"/>
    </location>
</feature>